<accession>A0AAW4YTB6</accession>
<dbReference type="GO" id="GO:0034220">
    <property type="term" value="P:monoatomic ion transmembrane transport"/>
    <property type="evidence" value="ECO:0007669"/>
    <property type="project" value="InterPro"/>
</dbReference>
<keyword evidence="9" id="KW-0472">Membrane</keyword>
<evidence type="ECO:0000259" key="12">
    <source>
        <dbReference type="Pfam" id="PF13609"/>
    </source>
</evidence>
<reference evidence="13" key="1">
    <citation type="submission" date="2020-05" db="EMBL/GenBank/DDBJ databases">
        <authorList>
            <person name="Wang L."/>
            <person name="Shao Z."/>
        </authorList>
    </citation>
    <scope>NUCLEOTIDE SEQUENCE</scope>
    <source>
        <strain evidence="13">MCCC 1A05776</strain>
    </source>
</reference>
<evidence type="ECO:0000256" key="3">
    <source>
        <dbReference type="ARBA" id="ARBA00022448"/>
    </source>
</evidence>
<dbReference type="InterPro" id="IPR001702">
    <property type="entry name" value="Porin_Gram-ve"/>
</dbReference>
<keyword evidence="4" id="KW-1134">Transmembrane beta strand</keyword>
<dbReference type="GO" id="GO:0015288">
    <property type="term" value="F:porin activity"/>
    <property type="evidence" value="ECO:0007669"/>
    <property type="project" value="UniProtKB-KW"/>
</dbReference>
<comment type="caution">
    <text evidence="13">The sequence shown here is derived from an EMBL/GenBank/DDBJ whole genome shotgun (WGS) entry which is preliminary data.</text>
</comment>
<organism evidence="13 14">
    <name type="scientific">Billgrantia desiderata</name>
    <dbReference type="NCBI Taxonomy" id="52021"/>
    <lineage>
        <taxon>Bacteria</taxon>
        <taxon>Pseudomonadati</taxon>
        <taxon>Pseudomonadota</taxon>
        <taxon>Gammaproteobacteria</taxon>
        <taxon>Oceanospirillales</taxon>
        <taxon>Halomonadaceae</taxon>
        <taxon>Billgrantia</taxon>
    </lineage>
</organism>
<proteinExistence type="predicted"/>
<gene>
    <name evidence="13" type="ORF">HOP61_09830</name>
</gene>
<evidence type="ECO:0000256" key="5">
    <source>
        <dbReference type="ARBA" id="ARBA00022692"/>
    </source>
</evidence>
<keyword evidence="3" id="KW-0813">Transport</keyword>
<comment type="subunit">
    <text evidence="2">Homotrimer.</text>
</comment>
<dbReference type="InterPro" id="IPR023614">
    <property type="entry name" value="Porin_dom_sf"/>
</dbReference>
<dbReference type="PANTHER" id="PTHR34501:SF9">
    <property type="entry name" value="MAJOR OUTER MEMBRANE PROTEIN P.IA"/>
    <property type="match status" value="1"/>
</dbReference>
<feature type="signal peptide" evidence="11">
    <location>
        <begin position="1"/>
        <end position="22"/>
    </location>
</feature>
<dbReference type="Proteomes" id="UP001320178">
    <property type="component" value="Unassembled WGS sequence"/>
</dbReference>
<feature type="chain" id="PRO_5043958129" evidence="11">
    <location>
        <begin position="23"/>
        <end position="359"/>
    </location>
</feature>
<reference evidence="13" key="2">
    <citation type="journal article" date="2021" name="Front. Microbiol.">
        <title>Aerobic Denitrification and Heterotrophic Sulfur Oxidation in the Genus Halomonas Revealed by Six Novel Species Characterizations and Genome-Based Analysis.</title>
        <authorList>
            <person name="Wang L."/>
            <person name="Shao Z."/>
        </authorList>
    </citation>
    <scope>NUCLEOTIDE SEQUENCE</scope>
    <source>
        <strain evidence="13">MCCC 1A05776</strain>
    </source>
</reference>
<keyword evidence="7" id="KW-0406">Ion transport</keyword>
<evidence type="ECO:0000256" key="7">
    <source>
        <dbReference type="ARBA" id="ARBA00023065"/>
    </source>
</evidence>
<keyword evidence="5" id="KW-0812">Transmembrane</keyword>
<dbReference type="PRINTS" id="PR00182">
    <property type="entry name" value="ECOLNEIPORIN"/>
</dbReference>
<dbReference type="SUPFAM" id="SSF56935">
    <property type="entry name" value="Porins"/>
    <property type="match status" value="1"/>
</dbReference>
<evidence type="ECO:0000256" key="4">
    <source>
        <dbReference type="ARBA" id="ARBA00022452"/>
    </source>
</evidence>
<protein>
    <submittedName>
        <fullName evidence="13">Porin</fullName>
    </submittedName>
</protein>
<dbReference type="GO" id="GO:0046930">
    <property type="term" value="C:pore complex"/>
    <property type="evidence" value="ECO:0007669"/>
    <property type="project" value="UniProtKB-KW"/>
</dbReference>
<dbReference type="RefSeq" id="WP_234239292.1">
    <property type="nucleotide sequence ID" value="NZ_JABFTS010000003.1"/>
</dbReference>
<evidence type="ECO:0000256" key="9">
    <source>
        <dbReference type="ARBA" id="ARBA00023136"/>
    </source>
</evidence>
<dbReference type="Gene3D" id="2.40.160.10">
    <property type="entry name" value="Porin"/>
    <property type="match status" value="1"/>
</dbReference>
<evidence type="ECO:0000313" key="14">
    <source>
        <dbReference type="Proteomes" id="UP001320178"/>
    </source>
</evidence>
<dbReference type="PANTHER" id="PTHR34501">
    <property type="entry name" value="PROTEIN YDDL-RELATED"/>
    <property type="match status" value="1"/>
</dbReference>
<name>A0AAW4YTB6_9GAMM</name>
<comment type="subcellular location">
    <subcellularLocation>
        <location evidence="1">Cell outer membrane</location>
        <topology evidence="1">Multi-pass membrane protein</topology>
    </subcellularLocation>
</comment>
<dbReference type="Pfam" id="PF13609">
    <property type="entry name" value="Porin_4"/>
    <property type="match status" value="1"/>
</dbReference>
<feature type="domain" description="Porin" evidence="12">
    <location>
        <begin position="8"/>
        <end position="338"/>
    </location>
</feature>
<evidence type="ECO:0000256" key="2">
    <source>
        <dbReference type="ARBA" id="ARBA00011233"/>
    </source>
</evidence>
<evidence type="ECO:0000313" key="13">
    <source>
        <dbReference type="EMBL" id="MCE8051590.1"/>
    </source>
</evidence>
<evidence type="ECO:0000256" key="6">
    <source>
        <dbReference type="ARBA" id="ARBA00022729"/>
    </source>
</evidence>
<dbReference type="EMBL" id="JABFTS010000003">
    <property type="protein sequence ID" value="MCE8051590.1"/>
    <property type="molecule type" value="Genomic_DNA"/>
</dbReference>
<dbReference type="InterPro" id="IPR050298">
    <property type="entry name" value="Gram-neg_bact_OMP"/>
</dbReference>
<keyword evidence="6 11" id="KW-0732">Signal</keyword>
<evidence type="ECO:0000256" key="1">
    <source>
        <dbReference type="ARBA" id="ARBA00004571"/>
    </source>
</evidence>
<evidence type="ECO:0000256" key="8">
    <source>
        <dbReference type="ARBA" id="ARBA00023114"/>
    </source>
</evidence>
<evidence type="ECO:0000256" key="10">
    <source>
        <dbReference type="ARBA" id="ARBA00023237"/>
    </source>
</evidence>
<sequence>MKKTLLATAIAGALGVSAAAQAATVYDQDGTQVDVYGRLNLGVTTGGVQESTTAKEDGSEFVDVFSRFGFRARHQVAPDLQVFANMEFRPRMDAQNRGEDGDGMQVRNTFAGLRGDNWGMFRLGNFDGVLYQSLTSKFEIQEYEGFTTLSGGATSSRGDSFQYSTPVLGGFQAHVQAKHLSGNDALLDGTDNSSTMTWQAAVNYQWQDLYLAAGYNQSKDVRDRGASYDGGGPNAAGEDIWAAGATYQFTPAFRAGVKYEEVTDLREQNDLSDTAIENLWTLMAVFDYGMGEIYADYNRVRMALDGLDSQNRWTLGANYRFSRPMYVWAELVDTDFDADQAVSDINDDLRFTVGLRYDF</sequence>
<dbReference type="InterPro" id="IPR033900">
    <property type="entry name" value="Gram_neg_porin_domain"/>
</dbReference>
<keyword evidence="10" id="KW-0998">Cell outer membrane</keyword>
<dbReference type="AlphaFoldDB" id="A0AAW4YTB6"/>
<dbReference type="GO" id="GO:0009279">
    <property type="term" value="C:cell outer membrane"/>
    <property type="evidence" value="ECO:0007669"/>
    <property type="project" value="UniProtKB-SubCell"/>
</dbReference>
<keyword evidence="8" id="KW-0626">Porin</keyword>
<evidence type="ECO:0000256" key="11">
    <source>
        <dbReference type="SAM" id="SignalP"/>
    </source>
</evidence>
<dbReference type="CDD" id="cd00342">
    <property type="entry name" value="gram_neg_porins"/>
    <property type="match status" value="1"/>
</dbReference>